<proteinExistence type="predicted"/>
<reference evidence="1" key="1">
    <citation type="journal article" date="2021" name="Front. Microbiol.">
        <title>Comprehensive Comparative Genomics and Phenotyping of Methylobacterium Species.</title>
        <authorList>
            <person name="Alessa O."/>
            <person name="Ogura Y."/>
            <person name="Fujitani Y."/>
            <person name="Takami H."/>
            <person name="Hayashi T."/>
            <person name="Sahin N."/>
            <person name="Tani A."/>
        </authorList>
    </citation>
    <scope>NUCLEOTIDE SEQUENCE</scope>
    <source>
        <strain evidence="1">DSM 19015</strain>
    </source>
</reference>
<reference evidence="1" key="2">
    <citation type="submission" date="2021-08" db="EMBL/GenBank/DDBJ databases">
        <authorList>
            <person name="Tani A."/>
            <person name="Ola A."/>
            <person name="Ogura Y."/>
            <person name="Katsura K."/>
            <person name="Hayashi T."/>
        </authorList>
    </citation>
    <scope>NUCLEOTIDE SEQUENCE</scope>
    <source>
        <strain evidence="1">DSM 19015</strain>
    </source>
</reference>
<gene>
    <name evidence="1" type="ORF">OCOJLMKI_1989</name>
</gene>
<name>A0ABQ4RZ37_9HYPH</name>
<dbReference type="EMBL" id="BPQP01000029">
    <property type="protein sequence ID" value="GJD94785.1"/>
    <property type="molecule type" value="Genomic_DNA"/>
</dbReference>
<evidence type="ECO:0000313" key="2">
    <source>
        <dbReference type="Proteomes" id="UP001055125"/>
    </source>
</evidence>
<dbReference type="Proteomes" id="UP001055125">
    <property type="component" value="Unassembled WGS sequence"/>
</dbReference>
<accession>A0ABQ4RZ37</accession>
<dbReference type="RefSeq" id="WP_238243948.1">
    <property type="nucleotide sequence ID" value="NZ_BPQP01000029.1"/>
</dbReference>
<evidence type="ECO:0008006" key="3">
    <source>
        <dbReference type="Google" id="ProtNLM"/>
    </source>
</evidence>
<sequence>MKLFKIIAKWADSDGIENQDLYVRAEDAAQAFNLWVNYYEKDEDGPYTLADAKAQHDVEWRIKELKTYIGFPNLDAGVIQWDDYERILIAAL</sequence>
<organism evidence="1 2">
    <name type="scientific">Methylobacterium iners</name>
    <dbReference type="NCBI Taxonomy" id="418707"/>
    <lineage>
        <taxon>Bacteria</taxon>
        <taxon>Pseudomonadati</taxon>
        <taxon>Pseudomonadota</taxon>
        <taxon>Alphaproteobacteria</taxon>
        <taxon>Hyphomicrobiales</taxon>
        <taxon>Methylobacteriaceae</taxon>
        <taxon>Methylobacterium</taxon>
    </lineage>
</organism>
<protein>
    <recommendedName>
        <fullName evidence="3">Phage protein</fullName>
    </recommendedName>
</protein>
<comment type="caution">
    <text evidence="1">The sequence shown here is derived from an EMBL/GenBank/DDBJ whole genome shotgun (WGS) entry which is preliminary data.</text>
</comment>
<keyword evidence="2" id="KW-1185">Reference proteome</keyword>
<evidence type="ECO:0000313" key="1">
    <source>
        <dbReference type="EMBL" id="GJD94785.1"/>
    </source>
</evidence>